<dbReference type="InterPro" id="IPR056597">
    <property type="entry name" value="ARM_LRRK2"/>
</dbReference>
<dbReference type="GO" id="GO:0004674">
    <property type="term" value="F:protein serine/threonine kinase activity"/>
    <property type="evidence" value="ECO:0007669"/>
    <property type="project" value="TreeGrafter"/>
</dbReference>
<dbReference type="InterPro" id="IPR001841">
    <property type="entry name" value="Znf_RING"/>
</dbReference>
<dbReference type="SUPFAM" id="SSF48371">
    <property type="entry name" value="ARM repeat"/>
    <property type="match status" value="1"/>
</dbReference>
<dbReference type="Proteomes" id="UP000247409">
    <property type="component" value="Unassembled WGS sequence"/>
</dbReference>
<feature type="region of interest" description="Disordered" evidence="9">
    <location>
        <begin position="656"/>
        <end position="692"/>
    </location>
</feature>
<feature type="compositionally biased region" description="Basic and acidic residues" evidence="9">
    <location>
        <begin position="657"/>
        <end position="669"/>
    </location>
</feature>
<evidence type="ECO:0000256" key="7">
    <source>
        <dbReference type="ARBA" id="ARBA00022840"/>
    </source>
</evidence>
<dbReference type="InterPro" id="IPR017907">
    <property type="entry name" value="Znf_RING_CS"/>
</dbReference>
<feature type="compositionally biased region" description="Low complexity" evidence="9">
    <location>
        <begin position="765"/>
        <end position="779"/>
    </location>
</feature>
<evidence type="ECO:0000256" key="2">
    <source>
        <dbReference type="ARBA" id="ARBA00022723"/>
    </source>
</evidence>
<feature type="region of interest" description="Disordered" evidence="9">
    <location>
        <begin position="39"/>
        <end position="77"/>
    </location>
</feature>
<dbReference type="Gene3D" id="1.25.10.10">
    <property type="entry name" value="Leucine-rich Repeat Variant"/>
    <property type="match status" value="1"/>
</dbReference>
<sequence length="1422" mass="154244">MPVRPGHCPSCDAPFDADRHFPMVSVVCGHSLCEQCAAAHSTTPNPSPTTSPTNPETNSSSSSSDDDDDDEHHSPPPPCPVCNALLAGFVKNFEAVAALNLSPAHTQTLTTTTTTSVTTATTHPVALPAPDLSAVVHRDLVIRRADILFTRSPLSEVGRGASAVVYRGSYASQPVAVKCIRTMSESFTAEDRLRRELRNASRLQHPHIVQFRGAAWDHEAGPTSPRNILLVTELMAGGNLRENLNRLSAHSSCVPVEHFVRIALHVARGILYLHDEGLAHRDIKSANILLTQPLSLQNHRFPASLMAKIADFGLSKYIDKATGGGTVMQSLMEPGRLEATYSYLAPEAFGGDKSNVIRRNDSDDDDEPRYDEMAKKRDIYALGVLFWEILTAKIPWAGVSLPDVYVRVCVRSDRPAPALDDAVVSKSVRRLVERCWAQNPLKRPSAKSIVAKLEKLAARAAPPVAANVPQLMARVGQRPDMHAEPLHEHADLPPQHPAYPQKRTPSEPLIVYQKMPSASTVCTAPEGAKTHSTGFEGNEDRIVEEFPAPLDDSAWVDDGDATSRSHGQRSLQSNPGASSSARGNDPNDASSSIKRRLSRSRHSPHDHPEQNHNRFSVAPGLQPSATSSVTPSPSPVSPAPKAKATAVAATAAAIAAAKDRERKRDDVRATRAQVNRISRPPPPAGEASFQSLPGVEPWQKVVAKPNDMRPVFYENSDEEANDFDPERAAAEEALAEPNNHVASQGQQANSRVGTCATNAVSSATVSAAAQPRPQSQAVRSTSVSRLSRPKSPVVRRPISPMVARPFSSAQNQTRIAGEDEFAVRPSTSLPRNSDASIPKKTKSSGSRGRLGRTMSASASQAPDVNRASTPVFKSSSAAPVAGTTEPTGKRAFIRRMRSNEMNRRMARSSSSADVENKRRQNAAVKATRSYASESVQQTGNENVHYTVVQVGSGPMEDFARTVDSLDKDGLMQLFAERMAPLRLAALAHAALISDKYSAEEEIIRNSCAILHKLTVLENQTSQKNSVHSLSSKEQLSIRKYLTAMHGVDALLSVLHPPEKRHPTTLSYCFLALGNLNAWDLEARRQFRNSHGVLHIAEVMVVHRNNNGVQEKGSYALACVGGAYPPKAKYIFEQAGALDVVIQALSAVQGENPNNAVTKQACAALGAMCSSCPSNAQYSANKDALQYLIAAFERFRRASRVDGGKRGEMRLVCKAFMDLLCHPENRKLAGSIGGSTMIIRAMRIFRLDADFIEKGLTMLSDFCTYRSNGMQIVQAGGVDDIVAAMERFRLSVTMQKEGSRVLTLLMKATGDQARRRMVHAGGAEAIVFALERFGAIPDNNVPVVVETCRALHMLFLMENTAEGEILGKRMKKVRCDKAIKTAMVTHKTSPQVQEKGREALKQLGHLKGGGGIFGRMRSGAKRR</sequence>
<keyword evidence="3 8" id="KW-0547">Nucleotide-binding</keyword>
<dbReference type="STRING" id="448386.A0A2V3IJ03"/>
<feature type="binding site" evidence="8">
    <location>
        <position position="178"/>
    </location>
    <ligand>
        <name>ATP</name>
        <dbReference type="ChEBI" id="CHEBI:30616"/>
    </ligand>
</feature>
<dbReference type="OrthoDB" id="4062651at2759"/>
<keyword evidence="12" id="KW-1185">Reference proteome</keyword>
<evidence type="ECO:0000256" key="9">
    <source>
        <dbReference type="SAM" id="MobiDB-lite"/>
    </source>
</evidence>
<name>A0A2V3IJ03_9FLOR</name>
<evidence type="ECO:0000313" key="11">
    <source>
        <dbReference type="EMBL" id="PXF42039.1"/>
    </source>
</evidence>
<feature type="region of interest" description="Disordered" evidence="9">
    <location>
        <begin position="765"/>
        <end position="924"/>
    </location>
</feature>
<evidence type="ECO:0000256" key="3">
    <source>
        <dbReference type="ARBA" id="ARBA00022741"/>
    </source>
</evidence>
<dbReference type="Pfam" id="PF00069">
    <property type="entry name" value="Pkinase"/>
    <property type="match status" value="1"/>
</dbReference>
<evidence type="ECO:0000256" key="8">
    <source>
        <dbReference type="PROSITE-ProRule" id="PRU10141"/>
    </source>
</evidence>
<organism evidence="11 12">
    <name type="scientific">Gracilariopsis chorda</name>
    <dbReference type="NCBI Taxonomy" id="448386"/>
    <lineage>
        <taxon>Eukaryota</taxon>
        <taxon>Rhodophyta</taxon>
        <taxon>Florideophyceae</taxon>
        <taxon>Rhodymeniophycidae</taxon>
        <taxon>Gracilariales</taxon>
        <taxon>Gracilariaceae</taxon>
        <taxon>Gracilariopsis</taxon>
    </lineage>
</organism>
<keyword evidence="4" id="KW-0863">Zinc-finger</keyword>
<dbReference type="PROSITE" id="PS00108">
    <property type="entry name" value="PROTEIN_KINASE_ST"/>
    <property type="match status" value="1"/>
</dbReference>
<keyword evidence="5 11" id="KW-0418">Kinase</keyword>
<feature type="compositionally biased region" description="Basic residues" evidence="9">
    <location>
        <begin position="593"/>
        <end position="602"/>
    </location>
</feature>
<dbReference type="PROSITE" id="PS50011">
    <property type="entry name" value="PROTEIN_KINASE_DOM"/>
    <property type="match status" value="1"/>
</dbReference>
<dbReference type="InterPro" id="IPR008271">
    <property type="entry name" value="Ser/Thr_kinase_AS"/>
</dbReference>
<feature type="compositionally biased region" description="Polar residues" evidence="9">
    <location>
        <begin position="562"/>
        <end position="582"/>
    </location>
</feature>
<dbReference type="EMBL" id="NBIV01000179">
    <property type="protein sequence ID" value="PXF42039.1"/>
    <property type="molecule type" value="Genomic_DNA"/>
</dbReference>
<dbReference type="InterPro" id="IPR011009">
    <property type="entry name" value="Kinase-like_dom_sf"/>
</dbReference>
<comment type="caution">
    <text evidence="11">The sequence shown here is derived from an EMBL/GenBank/DDBJ whole genome shotgun (WGS) entry which is preliminary data.</text>
</comment>
<feature type="compositionally biased region" description="Polar residues" evidence="9">
    <location>
        <begin position="854"/>
        <end position="877"/>
    </location>
</feature>
<dbReference type="PANTHER" id="PTHR44329:SF288">
    <property type="entry name" value="MITOGEN-ACTIVATED PROTEIN KINASE KINASE KINASE 20"/>
    <property type="match status" value="1"/>
</dbReference>
<dbReference type="SMART" id="SM00184">
    <property type="entry name" value="RING"/>
    <property type="match status" value="1"/>
</dbReference>
<protein>
    <submittedName>
        <fullName evidence="11">Serine/threonine-protein kinase HT1</fullName>
    </submittedName>
</protein>
<keyword evidence="6" id="KW-0862">Zinc</keyword>
<evidence type="ECO:0000259" key="10">
    <source>
        <dbReference type="PROSITE" id="PS50011"/>
    </source>
</evidence>
<dbReference type="SMART" id="SM00185">
    <property type="entry name" value="ARM"/>
    <property type="match status" value="4"/>
</dbReference>
<evidence type="ECO:0000256" key="5">
    <source>
        <dbReference type="ARBA" id="ARBA00022777"/>
    </source>
</evidence>
<feature type="domain" description="Protein kinase" evidence="10">
    <location>
        <begin position="151"/>
        <end position="456"/>
    </location>
</feature>
<evidence type="ECO:0000313" key="12">
    <source>
        <dbReference type="Proteomes" id="UP000247409"/>
    </source>
</evidence>
<evidence type="ECO:0000256" key="6">
    <source>
        <dbReference type="ARBA" id="ARBA00022833"/>
    </source>
</evidence>
<dbReference type="SUPFAM" id="SSF56112">
    <property type="entry name" value="Protein kinase-like (PK-like)"/>
    <property type="match status" value="1"/>
</dbReference>
<dbReference type="InterPro" id="IPR017441">
    <property type="entry name" value="Protein_kinase_ATP_BS"/>
</dbReference>
<feature type="region of interest" description="Disordered" evidence="9">
    <location>
        <begin position="551"/>
        <end position="643"/>
    </location>
</feature>
<keyword evidence="1" id="KW-0808">Transferase</keyword>
<dbReference type="GO" id="GO:0008270">
    <property type="term" value="F:zinc ion binding"/>
    <property type="evidence" value="ECO:0007669"/>
    <property type="project" value="UniProtKB-KW"/>
</dbReference>
<dbReference type="GO" id="GO:0005524">
    <property type="term" value="F:ATP binding"/>
    <property type="evidence" value="ECO:0007669"/>
    <property type="project" value="UniProtKB-UniRule"/>
</dbReference>
<dbReference type="PROSITE" id="PS00107">
    <property type="entry name" value="PROTEIN_KINASE_ATP"/>
    <property type="match status" value="1"/>
</dbReference>
<dbReference type="InterPro" id="IPR011989">
    <property type="entry name" value="ARM-like"/>
</dbReference>
<proteinExistence type="predicted"/>
<accession>A0A2V3IJ03</accession>
<dbReference type="SMART" id="SM00220">
    <property type="entry name" value="S_TKc"/>
    <property type="match status" value="1"/>
</dbReference>
<dbReference type="PANTHER" id="PTHR44329">
    <property type="entry name" value="SERINE/THREONINE-PROTEIN KINASE TNNI3K-RELATED"/>
    <property type="match status" value="1"/>
</dbReference>
<gene>
    <name evidence="11" type="ORF">BWQ96_08247</name>
</gene>
<dbReference type="InterPro" id="IPR000225">
    <property type="entry name" value="Armadillo"/>
</dbReference>
<keyword evidence="7 8" id="KW-0067">ATP-binding</keyword>
<evidence type="ECO:0000256" key="1">
    <source>
        <dbReference type="ARBA" id="ARBA00022679"/>
    </source>
</evidence>
<dbReference type="Pfam" id="PF23744">
    <property type="entry name" value="ARM_LRRK2"/>
    <property type="match status" value="1"/>
</dbReference>
<feature type="compositionally biased region" description="Low complexity" evidence="9">
    <location>
        <begin position="40"/>
        <end position="63"/>
    </location>
</feature>
<feature type="compositionally biased region" description="Polar residues" evidence="9">
    <location>
        <begin position="825"/>
        <end position="835"/>
    </location>
</feature>
<keyword evidence="2" id="KW-0479">Metal-binding</keyword>
<dbReference type="InterPro" id="IPR051681">
    <property type="entry name" value="Ser/Thr_Kinases-Pseudokinases"/>
</dbReference>
<dbReference type="PROSITE" id="PS00518">
    <property type="entry name" value="ZF_RING_1"/>
    <property type="match status" value="1"/>
</dbReference>
<dbReference type="InterPro" id="IPR000719">
    <property type="entry name" value="Prot_kinase_dom"/>
</dbReference>
<dbReference type="Gene3D" id="1.10.510.10">
    <property type="entry name" value="Transferase(Phosphotransferase) domain 1"/>
    <property type="match status" value="1"/>
</dbReference>
<feature type="compositionally biased region" description="Basic and acidic residues" evidence="9">
    <location>
        <begin position="603"/>
        <end position="612"/>
    </location>
</feature>
<reference evidence="11 12" key="1">
    <citation type="journal article" date="2018" name="Mol. Biol. Evol.">
        <title>Analysis of the draft genome of the red seaweed Gracilariopsis chorda provides insights into genome size evolution in Rhodophyta.</title>
        <authorList>
            <person name="Lee J."/>
            <person name="Yang E.C."/>
            <person name="Graf L."/>
            <person name="Yang J.H."/>
            <person name="Qiu H."/>
            <person name="Zel Zion U."/>
            <person name="Chan C.X."/>
            <person name="Stephens T.G."/>
            <person name="Weber A.P.M."/>
            <person name="Boo G.H."/>
            <person name="Boo S.M."/>
            <person name="Kim K.M."/>
            <person name="Shin Y."/>
            <person name="Jung M."/>
            <person name="Lee S.J."/>
            <person name="Yim H.S."/>
            <person name="Lee J.H."/>
            <person name="Bhattacharya D."/>
            <person name="Yoon H.S."/>
        </authorList>
    </citation>
    <scope>NUCLEOTIDE SEQUENCE [LARGE SCALE GENOMIC DNA]</scope>
    <source>
        <strain evidence="11 12">SKKU-2015</strain>
        <tissue evidence="11">Whole body</tissue>
    </source>
</reference>
<dbReference type="InterPro" id="IPR016024">
    <property type="entry name" value="ARM-type_fold"/>
</dbReference>
<evidence type="ECO:0000256" key="4">
    <source>
        <dbReference type="ARBA" id="ARBA00022771"/>
    </source>
</evidence>